<dbReference type="FunCoup" id="A0A0Q3IZI2">
    <property type="interactions" value="2"/>
</dbReference>
<dbReference type="OrthoDB" id="1928633at2759"/>
<dbReference type="EnsemblPlants" id="KQJ91511">
    <property type="protein sequence ID" value="KQJ91511"/>
    <property type="gene ID" value="BRADI_4g38130v3"/>
</dbReference>
<dbReference type="PANTHER" id="PTHR46034:SF38">
    <property type="entry name" value="OS09G0563700 PROTEIN"/>
    <property type="match status" value="1"/>
</dbReference>
<protein>
    <recommendedName>
        <fullName evidence="2">DCD domain-containing protein</fullName>
    </recommendedName>
</protein>
<evidence type="ECO:0000313" key="4">
    <source>
        <dbReference type="EnsemblPlants" id="KQJ91511"/>
    </source>
</evidence>
<dbReference type="EnsemblPlants" id="KQJ91512">
    <property type="protein sequence ID" value="KQJ91512"/>
    <property type="gene ID" value="BRADI_4g38130v3"/>
</dbReference>
<gene>
    <name evidence="4" type="primary">LOC100841770</name>
    <name evidence="3" type="ORF">BRADI_4g38130v3</name>
</gene>
<dbReference type="Pfam" id="PF10539">
    <property type="entry name" value="Dev_Cell_Death"/>
    <property type="match status" value="1"/>
</dbReference>
<reference evidence="3" key="2">
    <citation type="submission" date="2017-06" db="EMBL/GenBank/DDBJ databases">
        <title>WGS assembly of Brachypodium distachyon.</title>
        <authorList>
            <consortium name="The International Brachypodium Initiative"/>
            <person name="Lucas S."/>
            <person name="Harmon-Smith M."/>
            <person name="Lail K."/>
            <person name="Tice H."/>
            <person name="Grimwood J."/>
            <person name="Bruce D."/>
            <person name="Barry K."/>
            <person name="Shu S."/>
            <person name="Lindquist E."/>
            <person name="Wang M."/>
            <person name="Pitluck S."/>
            <person name="Vogel J.P."/>
            <person name="Garvin D.F."/>
            <person name="Mockler T.C."/>
            <person name="Schmutz J."/>
            <person name="Rokhsar D."/>
            <person name="Bevan M.W."/>
        </authorList>
    </citation>
    <scope>NUCLEOTIDE SEQUENCE</scope>
    <source>
        <strain evidence="3">Bd21</strain>
    </source>
</reference>
<feature type="region of interest" description="Disordered" evidence="1">
    <location>
        <begin position="191"/>
        <end position="218"/>
    </location>
</feature>
<evidence type="ECO:0000259" key="2">
    <source>
        <dbReference type="PROSITE" id="PS51222"/>
    </source>
</evidence>
<dbReference type="Gramene" id="KQJ91511">
    <property type="protein sequence ID" value="KQJ91511"/>
    <property type="gene ID" value="BRADI_4g38130v3"/>
</dbReference>
<reference evidence="4" key="3">
    <citation type="submission" date="2018-08" db="UniProtKB">
        <authorList>
            <consortium name="EnsemblPlants"/>
        </authorList>
    </citation>
    <scope>IDENTIFICATION</scope>
    <source>
        <strain evidence="4">cv. Bd21</strain>
    </source>
</reference>
<evidence type="ECO:0000313" key="3">
    <source>
        <dbReference type="EMBL" id="KQJ91512.1"/>
    </source>
</evidence>
<feature type="domain" description="DCD" evidence="2">
    <location>
        <begin position="14"/>
        <end position="144"/>
    </location>
</feature>
<dbReference type="EMBL" id="CM000883">
    <property type="protein sequence ID" value="KQJ91511.1"/>
    <property type="molecule type" value="Genomic_DNA"/>
</dbReference>
<dbReference type="InterPro" id="IPR013989">
    <property type="entry name" value="Dev_and_cell_death_domain"/>
</dbReference>
<keyword evidence="5" id="KW-1185">Reference proteome</keyword>
<dbReference type="EMBL" id="CM000883">
    <property type="protein sequence ID" value="KQJ91512.1"/>
    <property type="molecule type" value="Genomic_DNA"/>
</dbReference>
<dbReference type="RefSeq" id="XP_014757580.1">
    <property type="nucleotide sequence ID" value="XM_014902094.2"/>
</dbReference>
<feature type="compositionally biased region" description="Polar residues" evidence="1">
    <location>
        <begin position="191"/>
        <end position="212"/>
    </location>
</feature>
<sequence length="775" mass="86203">MRPELPRCSFRQGANMAGAIFMSNSETREQCFRTNVFGLPPEYEPFVTDVKQGMPLFLFDYTERKLYGVFEATSDGGMNINRAAFRSNGRTYPAQVCFNIVWKCRPLREDEFFPAIEENYYFSKKFYFDLSYQQVVQLYGLFEKKRVEYPICNYSIGANLEKKHCSGGRPDKRSLTSNISPFSADQLHTLTAPSTLKNSTDETNYSASTSKNPIVPPSFETEPNMSMPLATKHSGFQSHSHHDQMKLPYHSSEYLRDVSTVDGIATQVSAPCSQTTRYHQDHFVANRSYPLSCDYPHNNLSSGCMTQGPTDGVRLSTEQSCVGSSLLSARYRTQVPTGEDRSYLISTPYVPSHPHLSMANSQGNANWKDDFDIHCNQCKEIYASEHQHLIRAKSLTPPKLIQQGIPSYLEVPGASSISQQKESSTEYTQIPDCAEDFENEQLKHGFTRDASGSPGFGNDIGQYMSDLPYESTTTVSGQRPQKSVFSRLSLKPQLPSQEVTGPSLNQLLYSLSQRTKQWSSKDRAPTEDVGQKWVNEQVIDRPYPPAELNLPSGLEGQEESTHLPLLNFKRRSETEKLNKNLGNDITGKVKRRKLVRPSFGKDDDTVSSGKELQGNGVGETKPIPVETGGNKLIIDLNEPASVDTDAGEDGEILTCPTVVKIHTEKPCEVNMNEPNCSKSTDVITQQDPSDNGAPTEMSVDLTDVITQQDPSDNGVPTEKISLDLSVTDLNTMDKSKLQAILGSSLLRALDKLRSGKNGMVKMEMNSDGSTEPSCN</sequence>
<reference evidence="3 4" key="1">
    <citation type="journal article" date="2010" name="Nature">
        <title>Genome sequencing and analysis of the model grass Brachypodium distachyon.</title>
        <authorList>
            <consortium name="International Brachypodium Initiative"/>
        </authorList>
    </citation>
    <scope>NUCLEOTIDE SEQUENCE [LARGE SCALE GENOMIC DNA]</scope>
    <source>
        <strain evidence="3 4">Bd21</strain>
    </source>
</reference>
<evidence type="ECO:0000256" key="1">
    <source>
        <dbReference type="SAM" id="MobiDB-lite"/>
    </source>
</evidence>
<dbReference type="PROSITE" id="PS51222">
    <property type="entry name" value="DCD"/>
    <property type="match status" value="1"/>
</dbReference>
<dbReference type="Gramene" id="KQJ91512">
    <property type="protein sequence ID" value="KQJ91512"/>
    <property type="gene ID" value="BRADI_4g38130v3"/>
</dbReference>
<dbReference type="InterPro" id="IPR044832">
    <property type="entry name" value="NRP-like"/>
</dbReference>
<organism evidence="3">
    <name type="scientific">Brachypodium distachyon</name>
    <name type="common">Purple false brome</name>
    <name type="synonym">Trachynia distachya</name>
    <dbReference type="NCBI Taxonomy" id="15368"/>
    <lineage>
        <taxon>Eukaryota</taxon>
        <taxon>Viridiplantae</taxon>
        <taxon>Streptophyta</taxon>
        <taxon>Embryophyta</taxon>
        <taxon>Tracheophyta</taxon>
        <taxon>Spermatophyta</taxon>
        <taxon>Magnoliopsida</taxon>
        <taxon>Liliopsida</taxon>
        <taxon>Poales</taxon>
        <taxon>Poaceae</taxon>
        <taxon>BOP clade</taxon>
        <taxon>Pooideae</taxon>
        <taxon>Stipodae</taxon>
        <taxon>Brachypodieae</taxon>
        <taxon>Brachypodium</taxon>
    </lineage>
</organism>
<name>A0A0Q3IZI2_BRADI</name>
<dbReference type="Proteomes" id="UP000008810">
    <property type="component" value="Chromosome 4"/>
</dbReference>
<dbReference type="PANTHER" id="PTHR46034">
    <property type="match status" value="1"/>
</dbReference>
<dbReference type="ExpressionAtlas" id="A0A0Q3IZI2">
    <property type="expression patterns" value="baseline and differential"/>
</dbReference>
<accession>A0A0Q3IZI2</accession>
<dbReference type="RefSeq" id="XP_010238511.1">
    <property type="nucleotide sequence ID" value="XM_010240209.3"/>
</dbReference>
<dbReference type="AlphaFoldDB" id="A0A0Q3IZI2"/>
<dbReference type="KEGG" id="bdi:100841770"/>
<dbReference type="SMART" id="SM00767">
    <property type="entry name" value="DCD"/>
    <property type="match status" value="1"/>
</dbReference>
<proteinExistence type="predicted"/>
<dbReference type="GO" id="GO:0034976">
    <property type="term" value="P:response to endoplasmic reticulum stress"/>
    <property type="evidence" value="ECO:0007669"/>
    <property type="project" value="InterPro"/>
</dbReference>
<feature type="region of interest" description="Disordered" evidence="1">
    <location>
        <begin position="598"/>
        <end position="626"/>
    </location>
</feature>
<evidence type="ECO:0000313" key="5">
    <source>
        <dbReference type="Proteomes" id="UP000008810"/>
    </source>
</evidence>
<dbReference type="GeneID" id="100841770"/>